<keyword evidence="5 8" id="KW-1133">Transmembrane helix</keyword>
<feature type="domain" description="Acyltransferase 3" evidence="9">
    <location>
        <begin position="53"/>
        <end position="386"/>
    </location>
</feature>
<feature type="transmembrane region" description="Helical" evidence="8">
    <location>
        <begin position="199"/>
        <end position="216"/>
    </location>
</feature>
<feature type="transmembrane region" description="Helical" evidence="8">
    <location>
        <begin position="173"/>
        <end position="192"/>
    </location>
</feature>
<dbReference type="GO" id="GO:0016413">
    <property type="term" value="F:O-acetyltransferase activity"/>
    <property type="evidence" value="ECO:0007669"/>
    <property type="project" value="TreeGrafter"/>
</dbReference>
<evidence type="ECO:0000256" key="4">
    <source>
        <dbReference type="ARBA" id="ARBA00022692"/>
    </source>
</evidence>
<dbReference type="PANTHER" id="PTHR40074:SF2">
    <property type="entry name" value="O-ACETYLTRANSFERASE WECH"/>
    <property type="match status" value="1"/>
</dbReference>
<feature type="region of interest" description="Disordered" evidence="7">
    <location>
        <begin position="1"/>
        <end position="31"/>
    </location>
</feature>
<accession>A0A087E7I0</accession>
<dbReference type="AlphaFoldDB" id="A0A087E7I0"/>
<feature type="transmembrane region" description="Helical" evidence="8">
    <location>
        <begin position="374"/>
        <end position="392"/>
    </location>
</feature>
<keyword evidence="3" id="KW-1003">Cell membrane</keyword>
<feature type="transmembrane region" description="Helical" evidence="8">
    <location>
        <begin position="296"/>
        <end position="319"/>
    </location>
</feature>
<dbReference type="Pfam" id="PF01757">
    <property type="entry name" value="Acyl_transf_3"/>
    <property type="match status" value="1"/>
</dbReference>
<feature type="transmembrane region" description="Helical" evidence="8">
    <location>
        <begin position="76"/>
        <end position="104"/>
    </location>
</feature>
<evidence type="ECO:0000313" key="11">
    <source>
        <dbReference type="Proteomes" id="UP000029055"/>
    </source>
</evidence>
<comment type="subcellular location">
    <subcellularLocation>
        <location evidence="1">Cell membrane</location>
        <topology evidence="1">Multi-pass membrane protein</topology>
    </subcellularLocation>
</comment>
<evidence type="ECO:0000259" key="9">
    <source>
        <dbReference type="Pfam" id="PF01757"/>
    </source>
</evidence>
<dbReference type="GO" id="GO:0005886">
    <property type="term" value="C:plasma membrane"/>
    <property type="evidence" value="ECO:0007669"/>
    <property type="project" value="UniProtKB-SubCell"/>
</dbReference>
<feature type="transmembrane region" description="Helical" evidence="8">
    <location>
        <begin position="47"/>
        <end position="70"/>
    </location>
</feature>
<dbReference type="GO" id="GO:0009246">
    <property type="term" value="P:enterobacterial common antigen biosynthetic process"/>
    <property type="evidence" value="ECO:0007669"/>
    <property type="project" value="TreeGrafter"/>
</dbReference>
<gene>
    <name evidence="10" type="ORF">BISU_0206</name>
</gene>
<dbReference type="eggNOG" id="COG3274">
    <property type="taxonomic scope" value="Bacteria"/>
</dbReference>
<proteinExistence type="inferred from homology"/>
<comment type="caution">
    <text evidence="10">The sequence shown here is derived from an EMBL/GenBank/DDBJ whole genome shotgun (WGS) entry which is preliminary data.</text>
</comment>
<sequence>MTSVNMAGNAVADDGADTRDTGISNTDASSNSNASAAAAQKHPALRFVYVLNILSCFAVVLLHTTLPVYTPSPTRAWAIMVCLQSAAIFAVPIFFMISGMNLLGYRDRYSTGVFFRRRLWKTGRALLLGSMVCYALFCAFPQAFYGAQSFAGAFGAVDFAKRFLLNQINDTYWFFYAIIYLYLLVPVLSYAVRSKRCMEYMLGLTAFVSVGLPLLARLGMNPAYAQTAFGWPLFSSVSLLYFLAGYYLHEYWKPIRHQIAIGLAVFALSSAGMAFLGLRSNGYHQAGGVHAHYDPYFVGLTSPLCVLQTVALFLMLQACEPYLHGLGRRGVQLLTVVSGASLGVYLFHIVVINWMGVSLRWNEVISRYPVAKAMLVYAVTALAVVCGKALIAQCKRFAQRKRFTQRRTRP</sequence>
<dbReference type="STRING" id="77635.BISU_0206"/>
<dbReference type="InterPro" id="IPR002656">
    <property type="entry name" value="Acyl_transf_3_dom"/>
</dbReference>
<reference evidence="10 11" key="1">
    <citation type="submission" date="2014-03" db="EMBL/GenBank/DDBJ databases">
        <title>Genomics of Bifidobacteria.</title>
        <authorList>
            <person name="Ventura M."/>
            <person name="Milani C."/>
            <person name="Lugli G.A."/>
        </authorList>
    </citation>
    <scope>NUCLEOTIDE SEQUENCE [LARGE SCALE GENOMIC DNA]</scope>
    <source>
        <strain evidence="10 11">LMG 11597</strain>
    </source>
</reference>
<evidence type="ECO:0000256" key="2">
    <source>
        <dbReference type="ARBA" id="ARBA00007400"/>
    </source>
</evidence>
<evidence type="ECO:0000256" key="6">
    <source>
        <dbReference type="ARBA" id="ARBA00023136"/>
    </source>
</evidence>
<dbReference type="EMBL" id="JGZR01000006">
    <property type="protein sequence ID" value="KFJ03731.1"/>
    <property type="molecule type" value="Genomic_DNA"/>
</dbReference>
<evidence type="ECO:0000256" key="7">
    <source>
        <dbReference type="SAM" id="MobiDB-lite"/>
    </source>
</evidence>
<evidence type="ECO:0000256" key="8">
    <source>
        <dbReference type="SAM" id="Phobius"/>
    </source>
</evidence>
<keyword evidence="4 8" id="KW-0812">Transmembrane</keyword>
<comment type="similarity">
    <text evidence="2">Belongs to the acyltransferase 3 family.</text>
</comment>
<evidence type="ECO:0000313" key="10">
    <source>
        <dbReference type="EMBL" id="KFJ03731.1"/>
    </source>
</evidence>
<dbReference type="PANTHER" id="PTHR40074">
    <property type="entry name" value="O-ACETYLTRANSFERASE WECH"/>
    <property type="match status" value="1"/>
</dbReference>
<feature type="transmembrane region" description="Helical" evidence="8">
    <location>
        <begin position="228"/>
        <end position="247"/>
    </location>
</feature>
<keyword evidence="11" id="KW-1185">Reference proteome</keyword>
<dbReference type="RefSeq" id="WP_226839105.1">
    <property type="nucleotide sequence ID" value="NZ_CP062939.1"/>
</dbReference>
<feature type="transmembrane region" description="Helical" evidence="8">
    <location>
        <begin position="125"/>
        <end position="145"/>
    </location>
</feature>
<organism evidence="10 11">
    <name type="scientific">Bifidobacterium subtile</name>
    <dbReference type="NCBI Taxonomy" id="77635"/>
    <lineage>
        <taxon>Bacteria</taxon>
        <taxon>Bacillati</taxon>
        <taxon>Actinomycetota</taxon>
        <taxon>Actinomycetes</taxon>
        <taxon>Bifidobacteriales</taxon>
        <taxon>Bifidobacteriaceae</taxon>
        <taxon>Bifidobacterium</taxon>
    </lineage>
</organism>
<evidence type="ECO:0000256" key="3">
    <source>
        <dbReference type="ARBA" id="ARBA00022475"/>
    </source>
</evidence>
<dbReference type="Proteomes" id="UP000029055">
    <property type="component" value="Unassembled WGS sequence"/>
</dbReference>
<feature type="transmembrane region" description="Helical" evidence="8">
    <location>
        <begin position="331"/>
        <end position="354"/>
    </location>
</feature>
<name>A0A087E7I0_9BIFI</name>
<keyword evidence="6 8" id="KW-0472">Membrane</keyword>
<evidence type="ECO:0000256" key="5">
    <source>
        <dbReference type="ARBA" id="ARBA00022989"/>
    </source>
</evidence>
<feature type="transmembrane region" description="Helical" evidence="8">
    <location>
        <begin position="259"/>
        <end position="276"/>
    </location>
</feature>
<evidence type="ECO:0000256" key="1">
    <source>
        <dbReference type="ARBA" id="ARBA00004651"/>
    </source>
</evidence>
<protein>
    <submittedName>
        <fullName evidence="10">Putative polysaccharide biosynthesis protein</fullName>
    </submittedName>
</protein>